<keyword evidence="4 11" id="KW-1134">Transmembrane beta strand</keyword>
<proteinExistence type="inferred from homology"/>
<evidence type="ECO:0000256" key="4">
    <source>
        <dbReference type="ARBA" id="ARBA00022452"/>
    </source>
</evidence>
<dbReference type="InterPro" id="IPR039426">
    <property type="entry name" value="TonB-dep_rcpt-like"/>
</dbReference>
<evidence type="ECO:0000256" key="12">
    <source>
        <dbReference type="RuleBase" id="RU003357"/>
    </source>
</evidence>
<evidence type="ECO:0000313" key="15">
    <source>
        <dbReference type="EMBL" id="SEO08688.1"/>
    </source>
</evidence>
<evidence type="ECO:0000256" key="2">
    <source>
        <dbReference type="ARBA" id="ARBA00009810"/>
    </source>
</evidence>
<dbReference type="GO" id="GO:0015344">
    <property type="term" value="F:siderophore uptake transmembrane transporter activity"/>
    <property type="evidence" value="ECO:0007669"/>
    <property type="project" value="TreeGrafter"/>
</dbReference>
<dbReference type="InterPro" id="IPR036942">
    <property type="entry name" value="Beta-barrel_TonB_sf"/>
</dbReference>
<accession>A0A1H8LUW9</accession>
<dbReference type="PANTHER" id="PTHR30069">
    <property type="entry name" value="TONB-DEPENDENT OUTER MEMBRANE RECEPTOR"/>
    <property type="match status" value="1"/>
</dbReference>
<keyword evidence="8 11" id="KW-0472">Membrane</keyword>
<keyword evidence="6" id="KW-0732">Signal</keyword>
<sequence length="705" mass="79677">MAVLAMNTGQTIHQLVGMQTEPAVRELTLMRKRLLQLTVLCFLGCFVELAPASGKLAEDQFLNLSIEELMNIKVTTVSRRPQKLTEVASAVFVITQDDIRRSGATSIPDALRMAPGVQVERIDTNKWAVSVRGFNGRFANKLQVLMDGRSVYSPLFSGTLWEHQDTLMEDIERIEVIRGPAAAVWGANAVNGVINIITKKAADTQGTLLSAGGGSFEHAFAGARYGGKINEDTPFRVYAKGFTRDNTASLSGENNRDQWHSSRGGFRVDHNRGIDQFTLQGDVFFNSNGDRINKAVLDLPAIPINGYRGYEEGGNIRFRWDRTMSDRSSIMFQTYYDRIRQKILPVVDYDAESFDLDFQHRFSWLDRHDLTWGANYRLYHNTFFDTDIINFNPRTRTNQLFSGFIRDEISLIPDYLRFSIGTRLDHNDFSGLEVQPNARLMWTPDADNSLWMAVSRAVRTPSRAEHDIRINSAQIRDFPGLSILPFPILAVIQGSHGFNSEKLIAYELGYRHQFSPRASVDIAGFVNDYSQLRDASFGALSLSTGMPIQLLLPVMGNNKASALTYGFEISADWKPTDKWRLQGNYSFLHMDISASSLTRKFDPITSGADKVNPQHQVSLRSNYDFSDKLEANLWLRYISDISYYNIPGYITMDAKITYKPVKNLELFVVGQNLFSQNHREFVADFLPSSPAFIPRGIYGGAQWRF</sequence>
<evidence type="ECO:0000256" key="8">
    <source>
        <dbReference type="ARBA" id="ARBA00023136"/>
    </source>
</evidence>
<dbReference type="GO" id="GO:0009279">
    <property type="term" value="C:cell outer membrane"/>
    <property type="evidence" value="ECO:0007669"/>
    <property type="project" value="UniProtKB-SubCell"/>
</dbReference>
<evidence type="ECO:0000256" key="11">
    <source>
        <dbReference type="PROSITE-ProRule" id="PRU01360"/>
    </source>
</evidence>
<dbReference type="Pfam" id="PF07715">
    <property type="entry name" value="Plug"/>
    <property type="match status" value="1"/>
</dbReference>
<keyword evidence="10 11" id="KW-0998">Cell outer membrane</keyword>
<comment type="similarity">
    <text evidence="2 11 12">Belongs to the TonB-dependent receptor family.</text>
</comment>
<evidence type="ECO:0000259" key="13">
    <source>
        <dbReference type="Pfam" id="PF00593"/>
    </source>
</evidence>
<keyword evidence="5 11" id="KW-0812">Transmembrane</keyword>
<dbReference type="AlphaFoldDB" id="A0A1H8LUW9"/>
<dbReference type="SUPFAM" id="SSF56935">
    <property type="entry name" value="Porins"/>
    <property type="match status" value="1"/>
</dbReference>
<organism evidence="15 16">
    <name type="scientific">Nitrosomonas oligotropha</name>
    <dbReference type="NCBI Taxonomy" id="42354"/>
    <lineage>
        <taxon>Bacteria</taxon>
        <taxon>Pseudomonadati</taxon>
        <taxon>Pseudomonadota</taxon>
        <taxon>Betaproteobacteria</taxon>
        <taxon>Nitrosomonadales</taxon>
        <taxon>Nitrosomonadaceae</taxon>
        <taxon>Nitrosomonas</taxon>
    </lineage>
</organism>
<dbReference type="PROSITE" id="PS52016">
    <property type="entry name" value="TONB_DEPENDENT_REC_3"/>
    <property type="match status" value="1"/>
</dbReference>
<comment type="subcellular location">
    <subcellularLocation>
        <location evidence="1 11">Cell outer membrane</location>
        <topology evidence="1 11">Multi-pass membrane protein</topology>
    </subcellularLocation>
</comment>
<feature type="domain" description="TonB-dependent receptor-like beta-barrel" evidence="13">
    <location>
        <begin position="222"/>
        <end position="673"/>
    </location>
</feature>
<feature type="domain" description="TonB-dependent receptor plug" evidence="14">
    <location>
        <begin position="84"/>
        <end position="193"/>
    </location>
</feature>
<evidence type="ECO:0000313" key="16">
    <source>
        <dbReference type="Proteomes" id="UP000198814"/>
    </source>
</evidence>
<dbReference type="STRING" id="42354.SAMN05216333_10462"/>
<dbReference type="InterPro" id="IPR037066">
    <property type="entry name" value="Plug_dom_sf"/>
</dbReference>
<evidence type="ECO:0000256" key="5">
    <source>
        <dbReference type="ARBA" id="ARBA00022692"/>
    </source>
</evidence>
<name>A0A1H8LUW9_9PROT</name>
<reference evidence="16" key="1">
    <citation type="submission" date="2016-10" db="EMBL/GenBank/DDBJ databases">
        <authorList>
            <person name="Varghese N."/>
            <person name="Submissions S."/>
        </authorList>
    </citation>
    <scope>NUCLEOTIDE SEQUENCE [LARGE SCALE GENOMIC DNA]</scope>
    <source>
        <strain evidence="16">Nm76</strain>
    </source>
</reference>
<dbReference type="EMBL" id="FODO01000004">
    <property type="protein sequence ID" value="SEO08688.1"/>
    <property type="molecule type" value="Genomic_DNA"/>
</dbReference>
<dbReference type="CDD" id="cd01347">
    <property type="entry name" value="ligand_gated_channel"/>
    <property type="match status" value="1"/>
</dbReference>
<evidence type="ECO:0000256" key="1">
    <source>
        <dbReference type="ARBA" id="ARBA00004571"/>
    </source>
</evidence>
<protein>
    <submittedName>
        <fullName evidence="15">Iron complex outermembrane recepter protein</fullName>
    </submittedName>
</protein>
<evidence type="ECO:0000256" key="10">
    <source>
        <dbReference type="ARBA" id="ARBA00023237"/>
    </source>
</evidence>
<dbReference type="InterPro" id="IPR000531">
    <property type="entry name" value="Beta-barrel_TonB"/>
</dbReference>
<dbReference type="Proteomes" id="UP000198814">
    <property type="component" value="Unassembled WGS sequence"/>
</dbReference>
<keyword evidence="9" id="KW-0675">Receptor</keyword>
<dbReference type="GO" id="GO:0044718">
    <property type="term" value="P:siderophore transmembrane transport"/>
    <property type="evidence" value="ECO:0007669"/>
    <property type="project" value="TreeGrafter"/>
</dbReference>
<dbReference type="Gene3D" id="2.170.130.10">
    <property type="entry name" value="TonB-dependent receptor, plug domain"/>
    <property type="match status" value="1"/>
</dbReference>
<dbReference type="RefSeq" id="WP_090316464.1">
    <property type="nucleotide sequence ID" value="NZ_FNOE01000004.1"/>
</dbReference>
<keyword evidence="3 11" id="KW-0813">Transport</keyword>
<evidence type="ECO:0000256" key="6">
    <source>
        <dbReference type="ARBA" id="ARBA00022729"/>
    </source>
</evidence>
<evidence type="ECO:0000256" key="3">
    <source>
        <dbReference type="ARBA" id="ARBA00022448"/>
    </source>
</evidence>
<dbReference type="Pfam" id="PF00593">
    <property type="entry name" value="TonB_dep_Rec_b-barrel"/>
    <property type="match status" value="1"/>
</dbReference>
<evidence type="ECO:0000256" key="9">
    <source>
        <dbReference type="ARBA" id="ARBA00023170"/>
    </source>
</evidence>
<evidence type="ECO:0000256" key="7">
    <source>
        <dbReference type="ARBA" id="ARBA00023077"/>
    </source>
</evidence>
<dbReference type="PANTHER" id="PTHR30069:SF29">
    <property type="entry name" value="HEMOGLOBIN AND HEMOGLOBIN-HAPTOGLOBIN-BINDING PROTEIN 1-RELATED"/>
    <property type="match status" value="1"/>
</dbReference>
<dbReference type="OrthoDB" id="183532at2"/>
<evidence type="ECO:0000259" key="14">
    <source>
        <dbReference type="Pfam" id="PF07715"/>
    </source>
</evidence>
<keyword evidence="16" id="KW-1185">Reference proteome</keyword>
<keyword evidence="7 12" id="KW-0798">TonB box</keyword>
<dbReference type="Gene3D" id="2.40.170.20">
    <property type="entry name" value="TonB-dependent receptor, beta-barrel domain"/>
    <property type="match status" value="1"/>
</dbReference>
<gene>
    <name evidence="15" type="ORF">SAMN05216333_10462</name>
</gene>
<dbReference type="InterPro" id="IPR012910">
    <property type="entry name" value="Plug_dom"/>
</dbReference>